<dbReference type="Proteomes" id="UP000770661">
    <property type="component" value="Unassembled WGS sequence"/>
</dbReference>
<dbReference type="OrthoDB" id="6403878at2759"/>
<evidence type="ECO:0000313" key="2">
    <source>
        <dbReference type="Proteomes" id="UP000770661"/>
    </source>
</evidence>
<name>A0A8J5BWA0_CHIOP</name>
<accession>A0A8J5BWA0</accession>
<sequence>MLKSQLSLTGREEAGVERGPSSLLWCTASNGMISVKAPLNDVLFLEILKTYPDQTVAKAGRTSPATPTCGTFPRKTRDWPSLTQGLMWRRRSRWSRHWDKPASKKELKRLEGKKNAMFSPLSSLRHFETRSFFQKLDTDGGFLAKGNPALWRRTTDSRTLGNGHLASEWSTMPGERGIALVQRFPGFPRSRPQKENYLLS</sequence>
<dbReference type="AlphaFoldDB" id="A0A8J5BWA0"/>
<comment type="caution">
    <text evidence="1">The sequence shown here is derived from an EMBL/GenBank/DDBJ whole genome shotgun (WGS) entry which is preliminary data.</text>
</comment>
<gene>
    <name evidence="1" type="ORF">GWK47_002264</name>
</gene>
<keyword evidence="2" id="KW-1185">Reference proteome</keyword>
<evidence type="ECO:0000313" key="1">
    <source>
        <dbReference type="EMBL" id="KAG0711528.1"/>
    </source>
</evidence>
<reference evidence="1" key="1">
    <citation type="submission" date="2020-07" db="EMBL/GenBank/DDBJ databases">
        <title>The High-quality genome of the commercially important snow crab, Chionoecetes opilio.</title>
        <authorList>
            <person name="Jeong J.-H."/>
            <person name="Ryu S."/>
        </authorList>
    </citation>
    <scope>NUCLEOTIDE SEQUENCE</scope>
    <source>
        <strain evidence="1">MADBK_172401_WGS</strain>
        <tissue evidence="1">Digestive gland</tissue>
    </source>
</reference>
<protein>
    <submittedName>
        <fullName evidence="1">Uncharacterized protein</fullName>
    </submittedName>
</protein>
<proteinExistence type="predicted"/>
<organism evidence="1 2">
    <name type="scientific">Chionoecetes opilio</name>
    <name type="common">Atlantic snow crab</name>
    <name type="synonym">Cancer opilio</name>
    <dbReference type="NCBI Taxonomy" id="41210"/>
    <lineage>
        <taxon>Eukaryota</taxon>
        <taxon>Metazoa</taxon>
        <taxon>Ecdysozoa</taxon>
        <taxon>Arthropoda</taxon>
        <taxon>Crustacea</taxon>
        <taxon>Multicrustacea</taxon>
        <taxon>Malacostraca</taxon>
        <taxon>Eumalacostraca</taxon>
        <taxon>Eucarida</taxon>
        <taxon>Decapoda</taxon>
        <taxon>Pleocyemata</taxon>
        <taxon>Brachyura</taxon>
        <taxon>Eubrachyura</taxon>
        <taxon>Majoidea</taxon>
        <taxon>Majidae</taxon>
        <taxon>Chionoecetes</taxon>
    </lineage>
</organism>
<dbReference type="EMBL" id="JACEEZ010023250">
    <property type="protein sequence ID" value="KAG0711528.1"/>
    <property type="molecule type" value="Genomic_DNA"/>
</dbReference>